<reference evidence="3" key="1">
    <citation type="journal article" date="2023" name="Nat. Commun.">
        <title>Diploid and tetraploid genomes of Acorus and the evolution of monocots.</title>
        <authorList>
            <person name="Ma L."/>
            <person name="Liu K.W."/>
            <person name="Li Z."/>
            <person name="Hsiao Y.Y."/>
            <person name="Qi Y."/>
            <person name="Fu T."/>
            <person name="Tang G.D."/>
            <person name="Zhang D."/>
            <person name="Sun W.H."/>
            <person name="Liu D.K."/>
            <person name="Li Y."/>
            <person name="Chen G.Z."/>
            <person name="Liu X.D."/>
            <person name="Liao X.Y."/>
            <person name="Jiang Y.T."/>
            <person name="Yu X."/>
            <person name="Hao Y."/>
            <person name="Huang J."/>
            <person name="Zhao X.W."/>
            <person name="Ke S."/>
            <person name="Chen Y.Y."/>
            <person name="Wu W.L."/>
            <person name="Hsu J.L."/>
            <person name="Lin Y.F."/>
            <person name="Huang M.D."/>
            <person name="Li C.Y."/>
            <person name="Huang L."/>
            <person name="Wang Z.W."/>
            <person name="Zhao X."/>
            <person name="Zhong W.Y."/>
            <person name="Peng D.H."/>
            <person name="Ahmad S."/>
            <person name="Lan S."/>
            <person name="Zhang J.S."/>
            <person name="Tsai W.C."/>
            <person name="Van de Peer Y."/>
            <person name="Liu Z.J."/>
        </authorList>
    </citation>
    <scope>NUCLEOTIDE SEQUENCE</scope>
    <source>
        <strain evidence="3">CP</strain>
    </source>
</reference>
<dbReference type="EMBL" id="JAUJYO010000001">
    <property type="protein sequence ID" value="KAK1327241.1"/>
    <property type="molecule type" value="Genomic_DNA"/>
</dbReference>
<accession>A0AAV9FNM7</accession>
<dbReference type="InterPro" id="IPR018247">
    <property type="entry name" value="EF_Hand_1_Ca_BS"/>
</dbReference>
<dbReference type="GO" id="GO:0005509">
    <property type="term" value="F:calcium ion binding"/>
    <property type="evidence" value="ECO:0007669"/>
    <property type="project" value="InterPro"/>
</dbReference>
<dbReference type="PANTHER" id="PTHR47319:SF6">
    <property type="entry name" value="OS06G0683400 PROTEIN"/>
    <property type="match status" value="1"/>
</dbReference>
<organism evidence="3 4">
    <name type="scientific">Acorus calamus</name>
    <name type="common">Sweet flag</name>
    <dbReference type="NCBI Taxonomy" id="4465"/>
    <lineage>
        <taxon>Eukaryota</taxon>
        <taxon>Viridiplantae</taxon>
        <taxon>Streptophyta</taxon>
        <taxon>Embryophyta</taxon>
        <taxon>Tracheophyta</taxon>
        <taxon>Spermatophyta</taxon>
        <taxon>Magnoliopsida</taxon>
        <taxon>Liliopsida</taxon>
        <taxon>Acoraceae</taxon>
        <taxon>Acorus</taxon>
    </lineage>
</organism>
<reference evidence="3" key="2">
    <citation type="submission" date="2023-06" db="EMBL/GenBank/DDBJ databases">
        <authorList>
            <person name="Ma L."/>
            <person name="Liu K.-W."/>
            <person name="Li Z."/>
            <person name="Hsiao Y.-Y."/>
            <person name="Qi Y."/>
            <person name="Fu T."/>
            <person name="Tang G."/>
            <person name="Zhang D."/>
            <person name="Sun W.-H."/>
            <person name="Liu D.-K."/>
            <person name="Li Y."/>
            <person name="Chen G.-Z."/>
            <person name="Liu X.-D."/>
            <person name="Liao X.-Y."/>
            <person name="Jiang Y.-T."/>
            <person name="Yu X."/>
            <person name="Hao Y."/>
            <person name="Huang J."/>
            <person name="Zhao X.-W."/>
            <person name="Ke S."/>
            <person name="Chen Y.-Y."/>
            <person name="Wu W.-L."/>
            <person name="Hsu J.-L."/>
            <person name="Lin Y.-F."/>
            <person name="Huang M.-D."/>
            <person name="Li C.-Y."/>
            <person name="Huang L."/>
            <person name="Wang Z.-W."/>
            <person name="Zhao X."/>
            <person name="Zhong W.-Y."/>
            <person name="Peng D.-H."/>
            <person name="Ahmad S."/>
            <person name="Lan S."/>
            <person name="Zhang J.-S."/>
            <person name="Tsai W.-C."/>
            <person name="Van De Peer Y."/>
            <person name="Liu Z.-J."/>
        </authorList>
    </citation>
    <scope>NUCLEOTIDE SEQUENCE</scope>
    <source>
        <strain evidence="3">CP</strain>
        <tissue evidence="3">Leaves</tissue>
    </source>
</reference>
<dbReference type="Proteomes" id="UP001180020">
    <property type="component" value="Unassembled WGS sequence"/>
</dbReference>
<dbReference type="Gene3D" id="1.10.238.10">
    <property type="entry name" value="EF-hand"/>
    <property type="match status" value="1"/>
</dbReference>
<dbReference type="InterPro" id="IPR002048">
    <property type="entry name" value="EF_hand_dom"/>
</dbReference>
<proteinExistence type="predicted"/>
<keyword evidence="4" id="KW-1185">Reference proteome</keyword>
<dbReference type="AlphaFoldDB" id="A0AAV9FNM7"/>
<evidence type="ECO:0000259" key="2">
    <source>
        <dbReference type="PROSITE" id="PS50222"/>
    </source>
</evidence>
<name>A0AAV9FNM7_ACOCL</name>
<dbReference type="SUPFAM" id="SSF47473">
    <property type="entry name" value="EF-hand"/>
    <property type="match status" value="1"/>
</dbReference>
<dbReference type="InterPro" id="IPR044205">
    <property type="entry name" value="KIC/PBP1/KRP1"/>
</dbReference>
<comment type="caution">
    <text evidence="3">The sequence shown here is derived from an EMBL/GenBank/DDBJ whole genome shotgun (WGS) entry which is preliminary data.</text>
</comment>
<dbReference type="Pfam" id="PF13833">
    <property type="entry name" value="EF-hand_8"/>
    <property type="match status" value="1"/>
</dbReference>
<dbReference type="PROSITE" id="PS50222">
    <property type="entry name" value="EF_HAND_2"/>
    <property type="match status" value="1"/>
</dbReference>
<gene>
    <name evidence="3" type="primary">KIC</name>
    <name evidence="3" type="ORF">QJS10_CPA01g01082</name>
</gene>
<evidence type="ECO:0000313" key="3">
    <source>
        <dbReference type="EMBL" id="KAK1327241.1"/>
    </source>
</evidence>
<sequence>MDGFEDFLPMMAERLGAEGLMGELCNGFDLLSDPVKGLITFESLKRNSGLLGLEGMGDDELLSMLREGDVNGDGALDQMEFCVLMLRLSPELMEESRRLVEMEIMKELESSMQQ</sequence>
<protein>
    <submittedName>
        <fullName evidence="3">Calcium-binding protein KIC</fullName>
    </submittedName>
</protein>
<evidence type="ECO:0000313" key="4">
    <source>
        <dbReference type="Proteomes" id="UP001180020"/>
    </source>
</evidence>
<keyword evidence="1" id="KW-0106">Calcium</keyword>
<dbReference type="PANTHER" id="PTHR47319">
    <property type="entry name" value="CALCIUM-BINDING PROTEIN KIC"/>
    <property type="match status" value="1"/>
</dbReference>
<dbReference type="PROSITE" id="PS00018">
    <property type="entry name" value="EF_HAND_1"/>
    <property type="match status" value="1"/>
</dbReference>
<feature type="domain" description="EF-hand" evidence="2">
    <location>
        <begin position="56"/>
        <end position="91"/>
    </location>
</feature>
<evidence type="ECO:0000256" key="1">
    <source>
        <dbReference type="ARBA" id="ARBA00022837"/>
    </source>
</evidence>
<dbReference type="InterPro" id="IPR011992">
    <property type="entry name" value="EF-hand-dom_pair"/>
</dbReference>